<dbReference type="EMBL" id="CP000804">
    <property type="protein sequence ID" value="ABU56932.1"/>
    <property type="molecule type" value="Genomic_DNA"/>
</dbReference>
<dbReference type="HOGENOM" id="CLU_134903_1_0_0"/>
<keyword evidence="3" id="KW-1185">Reference proteome</keyword>
<keyword evidence="1" id="KW-0472">Membrane</keyword>
<organism evidence="2 3">
    <name type="scientific">Roseiflexus castenholzii (strain DSM 13941 / HLO8)</name>
    <dbReference type="NCBI Taxonomy" id="383372"/>
    <lineage>
        <taxon>Bacteria</taxon>
        <taxon>Bacillati</taxon>
        <taxon>Chloroflexota</taxon>
        <taxon>Chloroflexia</taxon>
        <taxon>Chloroflexales</taxon>
        <taxon>Roseiflexineae</taxon>
        <taxon>Roseiflexaceae</taxon>
        <taxon>Roseiflexus</taxon>
    </lineage>
</organism>
<protein>
    <recommendedName>
        <fullName evidence="4">Cytochrome B561</fullName>
    </recommendedName>
</protein>
<gene>
    <name evidence="2" type="ordered locus">Rcas_0815</name>
</gene>
<dbReference type="OrthoDB" id="160900at2"/>
<dbReference type="AlphaFoldDB" id="A7NHI5"/>
<reference evidence="2 3" key="1">
    <citation type="submission" date="2007-08" db="EMBL/GenBank/DDBJ databases">
        <title>Complete sequence of Roseiflexus castenholzii DSM 13941.</title>
        <authorList>
            <consortium name="US DOE Joint Genome Institute"/>
            <person name="Copeland A."/>
            <person name="Lucas S."/>
            <person name="Lapidus A."/>
            <person name="Barry K."/>
            <person name="Glavina del Rio T."/>
            <person name="Dalin E."/>
            <person name="Tice H."/>
            <person name="Pitluck S."/>
            <person name="Thompson L.S."/>
            <person name="Brettin T."/>
            <person name="Bruce D."/>
            <person name="Detter J.C."/>
            <person name="Han C."/>
            <person name="Tapia R."/>
            <person name="Schmutz J."/>
            <person name="Larimer F."/>
            <person name="Land M."/>
            <person name="Hauser L."/>
            <person name="Kyrpides N."/>
            <person name="Mikhailova N."/>
            <person name="Bryant D.A."/>
            <person name="Hanada S."/>
            <person name="Tsukatani Y."/>
            <person name="Richardson P."/>
        </authorList>
    </citation>
    <scope>NUCLEOTIDE SEQUENCE [LARGE SCALE GENOMIC DNA]</scope>
    <source>
        <strain evidence="3">DSM 13941 / HLO8</strain>
    </source>
</reference>
<dbReference type="Proteomes" id="UP000000263">
    <property type="component" value="Chromosome"/>
</dbReference>
<evidence type="ECO:0000256" key="1">
    <source>
        <dbReference type="SAM" id="Phobius"/>
    </source>
</evidence>
<feature type="transmembrane region" description="Helical" evidence="1">
    <location>
        <begin position="12"/>
        <end position="29"/>
    </location>
</feature>
<sequence>MVYLAILTLHNLMRWVTLVAAIWALYRAYRGWFGRRPWTPADQRAGRWFALALSLQLLIGGVFYCLPDSVAQLAWTNLNVVMREPSLRFFVVEHSVQMFVALSLTHLGSALARRGRQDADRHRRAALLFSVSLLIAFAAIPWPWTPHERPLVRLGWKW</sequence>
<name>A7NHI5_ROSCS</name>
<feature type="transmembrane region" description="Helical" evidence="1">
    <location>
        <begin position="49"/>
        <end position="75"/>
    </location>
</feature>
<keyword evidence="1" id="KW-0812">Transmembrane</keyword>
<dbReference type="KEGG" id="rca:Rcas_0815"/>
<feature type="transmembrane region" description="Helical" evidence="1">
    <location>
        <begin position="125"/>
        <end position="144"/>
    </location>
</feature>
<evidence type="ECO:0000313" key="2">
    <source>
        <dbReference type="EMBL" id="ABU56932.1"/>
    </source>
</evidence>
<feature type="transmembrane region" description="Helical" evidence="1">
    <location>
        <begin position="95"/>
        <end position="113"/>
    </location>
</feature>
<evidence type="ECO:0000313" key="3">
    <source>
        <dbReference type="Proteomes" id="UP000000263"/>
    </source>
</evidence>
<accession>A7NHI5</accession>
<keyword evidence="1" id="KW-1133">Transmembrane helix</keyword>
<evidence type="ECO:0008006" key="4">
    <source>
        <dbReference type="Google" id="ProtNLM"/>
    </source>
</evidence>
<dbReference type="eggNOG" id="ENOG50309NJ">
    <property type="taxonomic scope" value="Bacteria"/>
</dbReference>
<proteinExistence type="predicted"/>
<dbReference type="STRING" id="383372.Rcas_0815"/>